<dbReference type="HOGENOM" id="CLU_3290367_0_0_6"/>
<protein>
    <submittedName>
        <fullName evidence="1">Uncharacterized protein</fullName>
    </submittedName>
</protein>
<gene>
    <name evidence="1" type="ORF">YC6258_00375</name>
</gene>
<dbReference type="AlphaFoldDB" id="A0A0C5UYN7"/>
<dbReference type="KEGG" id="gsn:YC6258_00375"/>
<evidence type="ECO:0000313" key="1">
    <source>
        <dbReference type="EMBL" id="AJQ92425.1"/>
    </source>
</evidence>
<dbReference type="Proteomes" id="UP000032266">
    <property type="component" value="Chromosome"/>
</dbReference>
<name>A0A0C5UYN7_9GAMM</name>
<sequence>MLKHRCRKNRRISSVKANNLLLVSGVEAALGCQSFAPYIR</sequence>
<evidence type="ECO:0000313" key="2">
    <source>
        <dbReference type="Proteomes" id="UP000032266"/>
    </source>
</evidence>
<keyword evidence="2" id="KW-1185">Reference proteome</keyword>
<proteinExistence type="predicted"/>
<accession>A0A0C5UYN7</accession>
<organism evidence="1 2">
    <name type="scientific">Gynuella sunshinyii YC6258</name>
    <dbReference type="NCBI Taxonomy" id="1445510"/>
    <lineage>
        <taxon>Bacteria</taxon>
        <taxon>Pseudomonadati</taxon>
        <taxon>Pseudomonadota</taxon>
        <taxon>Gammaproteobacteria</taxon>
        <taxon>Oceanospirillales</taxon>
        <taxon>Saccharospirillaceae</taxon>
        <taxon>Gynuella</taxon>
    </lineage>
</organism>
<dbReference type="STRING" id="1445510.YC6258_00375"/>
<reference evidence="1 2" key="1">
    <citation type="submission" date="2014-01" db="EMBL/GenBank/DDBJ databases">
        <title>Full genme sequencing of cellulolytic bacterium Gynuella sunshinyii YC6258T gen. nov., sp. nov.</title>
        <authorList>
            <person name="Khan H."/>
            <person name="Chung E.J."/>
            <person name="Chung Y.R."/>
        </authorList>
    </citation>
    <scope>NUCLEOTIDE SEQUENCE [LARGE SCALE GENOMIC DNA]</scope>
    <source>
        <strain evidence="1 2">YC6258</strain>
    </source>
</reference>
<dbReference type="EMBL" id="CP007142">
    <property type="protein sequence ID" value="AJQ92425.1"/>
    <property type="molecule type" value="Genomic_DNA"/>
</dbReference>